<evidence type="ECO:0000259" key="10">
    <source>
        <dbReference type="PROSITE" id="PS51283"/>
    </source>
</evidence>
<evidence type="ECO:0000259" key="9">
    <source>
        <dbReference type="PROSITE" id="PS50235"/>
    </source>
</evidence>
<dbReference type="SUPFAM" id="SSF54236">
    <property type="entry name" value="Ubiquitin-like"/>
    <property type="match status" value="1"/>
</dbReference>
<dbReference type="Pfam" id="PF00443">
    <property type="entry name" value="UCH"/>
    <property type="match status" value="1"/>
</dbReference>
<feature type="domain" description="DUSP" evidence="10">
    <location>
        <begin position="780"/>
        <end position="892"/>
    </location>
</feature>
<feature type="domain" description="USP" evidence="9">
    <location>
        <begin position="99"/>
        <end position="431"/>
    </location>
</feature>
<dbReference type="SUPFAM" id="SSF54001">
    <property type="entry name" value="Cysteine proteinases"/>
    <property type="match status" value="1"/>
</dbReference>
<dbReference type="Gene3D" id="3.90.70.10">
    <property type="entry name" value="Cysteine proteinases"/>
    <property type="match status" value="1"/>
</dbReference>
<feature type="region of interest" description="Disordered" evidence="8">
    <location>
        <begin position="719"/>
        <end position="784"/>
    </location>
</feature>
<evidence type="ECO:0000256" key="1">
    <source>
        <dbReference type="ARBA" id="ARBA00000707"/>
    </source>
</evidence>
<keyword evidence="5" id="KW-0833">Ubl conjugation pathway</keyword>
<dbReference type="Gene3D" id="3.30.2230.10">
    <property type="entry name" value="DUSP-like"/>
    <property type="match status" value="1"/>
</dbReference>
<dbReference type="InterPro" id="IPR035927">
    <property type="entry name" value="DUSP-like_sf"/>
</dbReference>
<dbReference type="PROSITE" id="PS50235">
    <property type="entry name" value="USP_3"/>
    <property type="match status" value="1"/>
</dbReference>
<feature type="compositionally biased region" description="Basic and acidic residues" evidence="8">
    <location>
        <begin position="469"/>
        <end position="492"/>
    </location>
</feature>
<dbReference type="SUPFAM" id="SSF143791">
    <property type="entry name" value="DUSP-like"/>
    <property type="match status" value="1"/>
</dbReference>
<evidence type="ECO:0000256" key="5">
    <source>
        <dbReference type="ARBA" id="ARBA00022786"/>
    </source>
</evidence>
<feature type="region of interest" description="Disordered" evidence="8">
    <location>
        <begin position="1067"/>
        <end position="1086"/>
    </location>
</feature>
<feature type="non-terminal residue" evidence="11">
    <location>
        <position position="1"/>
    </location>
</feature>
<feature type="region of interest" description="Disordered" evidence="8">
    <location>
        <begin position="1419"/>
        <end position="1439"/>
    </location>
</feature>
<evidence type="ECO:0000256" key="2">
    <source>
        <dbReference type="ARBA" id="ARBA00009085"/>
    </source>
</evidence>
<dbReference type="Gene3D" id="3.10.20.90">
    <property type="entry name" value="Phosphatidylinositol 3-kinase Catalytic Subunit, Chain A, domain 1"/>
    <property type="match status" value="1"/>
</dbReference>
<dbReference type="EMBL" id="BSDZ01000089">
    <property type="protein sequence ID" value="GLI70002.1"/>
    <property type="molecule type" value="Genomic_DNA"/>
</dbReference>
<dbReference type="Proteomes" id="UP001165090">
    <property type="component" value="Unassembled WGS sequence"/>
</dbReference>
<dbReference type="PROSITE" id="PS50330">
    <property type="entry name" value="UIM"/>
    <property type="match status" value="1"/>
</dbReference>
<evidence type="ECO:0000313" key="12">
    <source>
        <dbReference type="Proteomes" id="UP001165090"/>
    </source>
</evidence>
<feature type="region of interest" description="Disordered" evidence="8">
    <location>
        <begin position="1229"/>
        <end position="1257"/>
    </location>
</feature>
<comment type="similarity">
    <text evidence="2">Belongs to the peptidase C19 family.</text>
</comment>
<evidence type="ECO:0000256" key="6">
    <source>
        <dbReference type="ARBA" id="ARBA00022801"/>
    </source>
</evidence>
<name>A0ABQ5SJ69_9CHLO</name>
<evidence type="ECO:0000256" key="7">
    <source>
        <dbReference type="ARBA" id="ARBA00022807"/>
    </source>
</evidence>
<reference evidence="11 12" key="1">
    <citation type="journal article" date="2023" name="IScience">
        <title>Expanded male sex-determining region conserved during the evolution of homothallism in the green alga Volvox.</title>
        <authorList>
            <person name="Yamamoto K."/>
            <person name="Matsuzaki R."/>
            <person name="Mahakham W."/>
            <person name="Heman W."/>
            <person name="Sekimoto H."/>
            <person name="Kawachi M."/>
            <person name="Minakuchi Y."/>
            <person name="Toyoda A."/>
            <person name="Nozaki H."/>
        </authorList>
    </citation>
    <scope>NUCLEOTIDE SEQUENCE [LARGE SCALE GENOMIC DNA]</scope>
    <source>
        <strain evidence="11 12">NIES-4468</strain>
    </source>
</reference>
<dbReference type="InterPro" id="IPR038765">
    <property type="entry name" value="Papain-like_cys_pep_sf"/>
</dbReference>
<feature type="region of interest" description="Disordered" evidence="8">
    <location>
        <begin position="617"/>
        <end position="641"/>
    </location>
</feature>
<proteinExistence type="inferred from homology"/>
<dbReference type="EC" id="3.4.19.12" evidence="3"/>
<dbReference type="InterPro" id="IPR050164">
    <property type="entry name" value="Peptidase_C19"/>
</dbReference>
<dbReference type="InterPro" id="IPR001394">
    <property type="entry name" value="Peptidase_C19_UCH"/>
</dbReference>
<sequence>RKSQGVGAGEAANLLNAIYQNELDDREFLRILGVDQTPCDHLRSPCRASRKDNVACFCQLVPGETAFRKKGLWKKEQAHLATLGQDPTEDKRENAATPVGLRNLGNTCYANAALQCLFSIPTLRNGILNAEAKVAAHDIFRQLQALLLHLQFGPRSCVDTQALADTLGLDHAIQQDGQEFLKLLLTRVEQMLNKSSDPAARGIVQRLFRGGLSYVTTCQRCGRNSASSHEVQDFYDLMPQVRGFSSLVKSMAAILHVDHLTGDNRYFCEFCGEKVDALRHVRLRKLPPYLFLALQRFYFNPRTADKAKALDEFSFPLQLDFRQVLETAAEGNAITQDTTAGVAGSRARTATRTGTRTAAAAAMEMPQYATASPVYELVAILIHKGSQASSGHYVAHIKDQASGQWWRFDDESVDCIGPNPTTSFQADHGRTIGGVATGASNAAGKGAGSSRKRPAIGDPGEDPDYDNVQEAREQQQIGNDERAPKVAKEARGKQQSAEGRSRTRPSKRGAGTGRGRRRAAVMVAAAADDGDAVMARAMAASLELHNGGGQAADAQDDEDLRRALASSLLEQRSDGVVVNMAEALEESSHLHATGTCTAGLPGDATGVEYGALVKEQPGSTAGRSRTGEPPGHEAPTAGGNGQVVSANAYMLVYRAVGFEEPPVMADASCLTDELQAAASAAMDTYAEQCEVFQRKRQAIKEQVEGRQQAVRRIMAVITPQPGSRNQQPAQQQLKQEQMQEQEQPIDVTGSAEVAAFGGPCPPVSDHAPGDTSSQGAQVADPSTSQEELLDAVACTAKGTLGYWISTAWLEQWANEECAPPPIDNYALVCNIHGAAVAGNGDAQQSMDEGGAACCGRLDPRKVTAAKLVSPEAWKQLLAAHGGGPTLACRDVCRQCLAANFNATLLGCQVDVVRSRVAAILEGSMAAGPADEASEDLEVECMDEDDTSGAAVSDRRYWVSRLWLQGWSKRQGATVKAEKSPTADITCCHGQLLHESIIKTARRVAVPHDVWCFLRDLWRQQRVKEAQESLEVRNNCSSAIPTKGSRGSRAAGTAVDCLDLTGNDQGSRAGAAAAGSGGGNAMKDPGVKDDDDDCVVEVLERNGADVRAVVSAPPSREATADADEVKAAGIATAATLLSTLPAVPTPRELEAMCPDLQVGRVRVCRKCRASAGQAAEAKADTRRLVDAERAALGGLAMEVVPIVEPGTQYYLVPSAWVREWQRFVRPMSRRTGTASMPGGAASPGAPVPSGGRETSAPVARPGQVTHAMLRLLCPCHPNEALLGVPAPRLSMKRNKVWQLEPEQDPLRIIKQDDWQQLCALYESVAPKSGGVGALNGARSRARMTRTADTNAAAGQGDDHINLADGDNGTDDAQTPGRSAAAQATADVGESVAAEYGSVRLAAVLHGFTAELIPAQAVGGAGSNGAGDPSTPAPAQRDRYARDVSSVPGLRIWPPVCSKALAEHTRAAKEAKLSYQDVEVMVELVPTDELEGAFRSIIQAPERKARRSRKGRIVLEVSNTTTLEQLKLQIYQHMHIHPSNQALYVRGEGGLPRLLEGDDLSLAQHEVVPDEEIRVVRRNVVDDDDDIVGLLGTDNGRGKKRQVEEGFKNTALHGDLPQQQQQHVVELTGGSSVL</sequence>
<evidence type="ECO:0000256" key="4">
    <source>
        <dbReference type="ARBA" id="ARBA00022670"/>
    </source>
</evidence>
<protein>
    <recommendedName>
        <fullName evidence="3">ubiquitinyl hydrolase 1</fullName>
        <ecNumber evidence="3">3.4.19.12</ecNumber>
    </recommendedName>
</protein>
<dbReference type="InterPro" id="IPR028889">
    <property type="entry name" value="USP"/>
</dbReference>
<comment type="catalytic activity">
    <reaction evidence="1">
        <text>Thiol-dependent hydrolysis of ester, thioester, amide, peptide and isopeptide bonds formed by the C-terminal Gly of ubiquitin (a 76-residue protein attached to proteins as an intracellular targeting signal).</text>
        <dbReference type="EC" id="3.4.19.12"/>
    </reaction>
</comment>
<dbReference type="PANTHER" id="PTHR24006:SF758">
    <property type="entry name" value="UBIQUITIN CARBOXYL-TERMINAL HYDROLASE 36"/>
    <property type="match status" value="1"/>
</dbReference>
<dbReference type="InterPro" id="IPR018200">
    <property type="entry name" value="USP_CS"/>
</dbReference>
<gene>
    <name evidence="11" type="ORF">VaNZ11_014736</name>
</gene>
<dbReference type="InterPro" id="IPR003903">
    <property type="entry name" value="UIM_dom"/>
</dbReference>
<dbReference type="InterPro" id="IPR029071">
    <property type="entry name" value="Ubiquitin-like_domsf"/>
</dbReference>
<dbReference type="PROSITE" id="PS00972">
    <property type="entry name" value="USP_1"/>
    <property type="match status" value="1"/>
</dbReference>
<evidence type="ECO:0000313" key="11">
    <source>
        <dbReference type="EMBL" id="GLI70002.1"/>
    </source>
</evidence>
<dbReference type="PROSITE" id="PS00973">
    <property type="entry name" value="USP_2"/>
    <property type="match status" value="1"/>
</dbReference>
<keyword evidence="6" id="KW-0378">Hydrolase</keyword>
<dbReference type="InterPro" id="IPR006615">
    <property type="entry name" value="Pept_C19_DUSP"/>
</dbReference>
<dbReference type="PROSITE" id="PS51283">
    <property type="entry name" value="DUSP"/>
    <property type="match status" value="2"/>
</dbReference>
<comment type="caution">
    <text evidence="11">The sequence shown here is derived from an EMBL/GenBank/DDBJ whole genome shotgun (WGS) entry which is preliminary data.</text>
</comment>
<evidence type="ECO:0000256" key="8">
    <source>
        <dbReference type="SAM" id="MobiDB-lite"/>
    </source>
</evidence>
<keyword evidence="4" id="KW-0645">Protease</keyword>
<feature type="region of interest" description="Disordered" evidence="8">
    <location>
        <begin position="1341"/>
        <end position="1382"/>
    </location>
</feature>
<feature type="compositionally biased region" description="Low complexity" evidence="8">
    <location>
        <begin position="1231"/>
        <end position="1250"/>
    </location>
</feature>
<evidence type="ECO:0000256" key="3">
    <source>
        <dbReference type="ARBA" id="ARBA00012759"/>
    </source>
</evidence>
<feature type="compositionally biased region" description="Low complexity" evidence="8">
    <location>
        <begin position="726"/>
        <end position="742"/>
    </location>
</feature>
<accession>A0ABQ5SJ69</accession>
<organism evidence="11 12">
    <name type="scientific">Volvox africanus</name>
    <dbReference type="NCBI Taxonomy" id="51714"/>
    <lineage>
        <taxon>Eukaryota</taxon>
        <taxon>Viridiplantae</taxon>
        <taxon>Chlorophyta</taxon>
        <taxon>core chlorophytes</taxon>
        <taxon>Chlorophyceae</taxon>
        <taxon>CS clade</taxon>
        <taxon>Chlamydomonadales</taxon>
        <taxon>Volvocaceae</taxon>
        <taxon>Volvox</taxon>
    </lineage>
</organism>
<feature type="domain" description="DUSP" evidence="10">
    <location>
        <begin position="1182"/>
        <end position="1333"/>
    </location>
</feature>
<feature type="compositionally biased region" description="Polar residues" evidence="8">
    <location>
        <begin position="770"/>
        <end position="784"/>
    </location>
</feature>
<feature type="region of interest" description="Disordered" evidence="8">
    <location>
        <begin position="419"/>
        <end position="518"/>
    </location>
</feature>
<keyword evidence="12" id="KW-1185">Reference proteome</keyword>
<keyword evidence="7" id="KW-0788">Thiol protease</keyword>
<dbReference type="PANTHER" id="PTHR24006">
    <property type="entry name" value="UBIQUITIN CARBOXYL-TERMINAL HYDROLASE"/>
    <property type="match status" value="1"/>
</dbReference>